<sequence>MNDYEFLADEFQIIWPFGEQLSKSLFPFLTEAFDYAPRNAVIKEATKEPDGRIVIAYATLLPARFPEQRPLRRYFYAVPLDYLDDDSCGISQWAETASICAAEPKRKPPTESLCLSFGQKEEIRAFFNRVKKEKRGQSR</sequence>
<dbReference type="AlphaFoldDB" id="A0A2S8SNP9"/>
<dbReference type="InParanoid" id="A0A2S8SNP9"/>
<proteinExistence type="predicted"/>
<keyword evidence="2" id="KW-1185">Reference proteome</keyword>
<reference evidence="1 2" key="1">
    <citation type="journal article" date="2018" name="Syst. Appl. Microbiol.">
        <title>Abditibacterium utsteinense sp. nov., the first cultivated member of candidate phylum FBP, isolated from ice-free Antarctic soil samples.</title>
        <authorList>
            <person name="Tahon G."/>
            <person name="Tytgat B."/>
            <person name="Lebbe L."/>
            <person name="Carlier A."/>
            <person name="Willems A."/>
        </authorList>
    </citation>
    <scope>NUCLEOTIDE SEQUENCE [LARGE SCALE GENOMIC DNA]</scope>
    <source>
        <strain evidence="1 2">LMG 29911</strain>
    </source>
</reference>
<protein>
    <submittedName>
        <fullName evidence="1">Uncharacterized protein</fullName>
    </submittedName>
</protein>
<dbReference type="RefSeq" id="WP_106381409.1">
    <property type="nucleotide sequence ID" value="NZ_NIGF01000037.1"/>
</dbReference>
<name>A0A2S8SNP9_9BACT</name>
<dbReference type="EMBL" id="NIGF01000037">
    <property type="protein sequence ID" value="PQV62422.1"/>
    <property type="molecule type" value="Genomic_DNA"/>
</dbReference>
<gene>
    <name evidence="1" type="ORF">B1R32_1375</name>
</gene>
<evidence type="ECO:0000313" key="2">
    <source>
        <dbReference type="Proteomes" id="UP000237684"/>
    </source>
</evidence>
<dbReference type="Proteomes" id="UP000237684">
    <property type="component" value="Unassembled WGS sequence"/>
</dbReference>
<comment type="caution">
    <text evidence="1">The sequence shown here is derived from an EMBL/GenBank/DDBJ whole genome shotgun (WGS) entry which is preliminary data.</text>
</comment>
<evidence type="ECO:0000313" key="1">
    <source>
        <dbReference type="EMBL" id="PQV62422.1"/>
    </source>
</evidence>
<accession>A0A2S8SNP9</accession>
<organism evidence="1 2">
    <name type="scientific">Abditibacterium utsteinense</name>
    <dbReference type="NCBI Taxonomy" id="1960156"/>
    <lineage>
        <taxon>Bacteria</taxon>
        <taxon>Pseudomonadati</taxon>
        <taxon>Abditibacteriota</taxon>
        <taxon>Abditibacteriia</taxon>
        <taxon>Abditibacteriales</taxon>
        <taxon>Abditibacteriaceae</taxon>
        <taxon>Abditibacterium</taxon>
    </lineage>
</organism>